<dbReference type="AlphaFoldDB" id="A0A9Q0HUU7"/>
<evidence type="ECO:0000256" key="3">
    <source>
        <dbReference type="ARBA" id="ARBA00022737"/>
    </source>
</evidence>
<name>A0A9Q0HUU7_9POAL</name>
<comment type="subcellular location">
    <subcellularLocation>
        <location evidence="1">Membrane</location>
        <topology evidence="1">Multi-pass membrane protein</topology>
    </subcellularLocation>
</comment>
<evidence type="ECO:0000313" key="11">
    <source>
        <dbReference type="Proteomes" id="UP001151287"/>
    </source>
</evidence>
<dbReference type="GO" id="GO:0005886">
    <property type="term" value="C:plasma membrane"/>
    <property type="evidence" value="ECO:0007669"/>
    <property type="project" value="TreeGrafter"/>
</dbReference>
<evidence type="ECO:0000259" key="9">
    <source>
        <dbReference type="Pfam" id="PF13962"/>
    </source>
</evidence>
<dbReference type="Pfam" id="PF13962">
    <property type="entry name" value="PGG"/>
    <property type="match status" value="1"/>
</dbReference>
<evidence type="ECO:0000256" key="6">
    <source>
        <dbReference type="ARBA" id="ARBA00023136"/>
    </source>
</evidence>
<evidence type="ECO:0000256" key="5">
    <source>
        <dbReference type="ARBA" id="ARBA00023043"/>
    </source>
</evidence>
<dbReference type="PANTHER" id="PTHR24186">
    <property type="entry name" value="PROTEIN PHOSPHATASE 1 REGULATORY SUBUNIT"/>
    <property type="match status" value="1"/>
</dbReference>
<gene>
    <name evidence="10" type="ORF">LUZ63_007257</name>
</gene>
<evidence type="ECO:0000256" key="2">
    <source>
        <dbReference type="ARBA" id="ARBA00022692"/>
    </source>
</evidence>
<dbReference type="OrthoDB" id="677116at2759"/>
<organism evidence="10 11">
    <name type="scientific">Rhynchospora breviuscula</name>
    <dbReference type="NCBI Taxonomy" id="2022672"/>
    <lineage>
        <taxon>Eukaryota</taxon>
        <taxon>Viridiplantae</taxon>
        <taxon>Streptophyta</taxon>
        <taxon>Embryophyta</taxon>
        <taxon>Tracheophyta</taxon>
        <taxon>Spermatophyta</taxon>
        <taxon>Magnoliopsida</taxon>
        <taxon>Liliopsida</taxon>
        <taxon>Poales</taxon>
        <taxon>Cyperaceae</taxon>
        <taxon>Cyperoideae</taxon>
        <taxon>Rhynchosporeae</taxon>
        <taxon>Rhynchospora</taxon>
    </lineage>
</organism>
<evidence type="ECO:0000256" key="4">
    <source>
        <dbReference type="ARBA" id="ARBA00022989"/>
    </source>
</evidence>
<keyword evidence="2 7" id="KW-0812">Transmembrane</keyword>
<feature type="signal peptide" evidence="8">
    <location>
        <begin position="1"/>
        <end position="20"/>
    </location>
</feature>
<evidence type="ECO:0000256" key="1">
    <source>
        <dbReference type="ARBA" id="ARBA00004141"/>
    </source>
</evidence>
<evidence type="ECO:0000256" key="8">
    <source>
        <dbReference type="SAM" id="SignalP"/>
    </source>
</evidence>
<keyword evidence="5" id="KW-0040">ANK repeat</keyword>
<protein>
    <recommendedName>
        <fullName evidence="9">PGG domain-containing protein</fullName>
    </recommendedName>
</protein>
<feature type="chain" id="PRO_5040428876" description="PGG domain-containing protein" evidence="8">
    <location>
        <begin position="21"/>
        <end position="175"/>
    </location>
</feature>
<keyword evidence="6 7" id="KW-0472">Membrane</keyword>
<dbReference type="EMBL" id="JAMQYH010000002">
    <property type="protein sequence ID" value="KAJ1698745.1"/>
    <property type="molecule type" value="Genomic_DNA"/>
</dbReference>
<comment type="caution">
    <text evidence="10">The sequence shown here is derived from an EMBL/GenBank/DDBJ whole genome shotgun (WGS) entry which is preliminary data.</text>
</comment>
<proteinExistence type="predicted"/>
<feature type="transmembrane region" description="Helical" evidence="7">
    <location>
        <begin position="84"/>
        <end position="103"/>
    </location>
</feature>
<feature type="transmembrane region" description="Helical" evidence="7">
    <location>
        <begin position="109"/>
        <end position="133"/>
    </location>
</feature>
<feature type="transmembrane region" description="Helical" evidence="7">
    <location>
        <begin position="53"/>
        <end position="72"/>
    </location>
</feature>
<keyword evidence="3" id="KW-0677">Repeat</keyword>
<dbReference type="Proteomes" id="UP001151287">
    <property type="component" value="Unassembled WGS sequence"/>
</dbReference>
<keyword evidence="8" id="KW-0732">Signal</keyword>
<dbReference type="InterPro" id="IPR026961">
    <property type="entry name" value="PGG_dom"/>
</dbReference>
<keyword evidence="4 7" id="KW-1133">Transmembrane helix</keyword>
<accession>A0A9Q0HUU7</accession>
<feature type="domain" description="PGG" evidence="9">
    <location>
        <begin position="3"/>
        <end position="107"/>
    </location>
</feature>
<dbReference type="PANTHER" id="PTHR24186:SF38">
    <property type="entry name" value="ANKYRIN REPEAT FAMILY PROTEIN"/>
    <property type="match status" value="1"/>
</dbReference>
<evidence type="ECO:0000313" key="10">
    <source>
        <dbReference type="EMBL" id="KAJ1698745.1"/>
    </source>
</evidence>
<evidence type="ECO:0000256" key="7">
    <source>
        <dbReference type="SAM" id="Phobius"/>
    </source>
</evidence>
<reference evidence="10" key="1">
    <citation type="journal article" date="2022" name="Cell">
        <title>Repeat-based holocentromeres influence genome architecture and karyotype evolution.</title>
        <authorList>
            <person name="Hofstatter P.G."/>
            <person name="Thangavel G."/>
            <person name="Lux T."/>
            <person name="Neumann P."/>
            <person name="Vondrak T."/>
            <person name="Novak P."/>
            <person name="Zhang M."/>
            <person name="Costa L."/>
            <person name="Castellani M."/>
            <person name="Scott A."/>
            <person name="Toegelov H."/>
            <person name="Fuchs J."/>
            <person name="Mata-Sucre Y."/>
            <person name="Dias Y."/>
            <person name="Vanzela A.L.L."/>
            <person name="Huettel B."/>
            <person name="Almeida C.C.S."/>
            <person name="Simkova H."/>
            <person name="Souza G."/>
            <person name="Pedrosa-Harand A."/>
            <person name="Macas J."/>
            <person name="Mayer K.F.X."/>
            <person name="Houben A."/>
            <person name="Marques A."/>
        </authorList>
    </citation>
    <scope>NUCLEOTIDE SEQUENCE</scope>
    <source>
        <strain evidence="10">RhyBre1mFocal</strain>
    </source>
</reference>
<keyword evidence="11" id="KW-1185">Reference proteome</keyword>
<sequence length="175" mass="19337">MHGWIIVVAVLVASVTYTTGLSPPGGFWQDDDNGHEAGESILHDKSFHRYKTFFYANATAFMASLVIIILLMNEKFYCNKSKVVMLNISMVLGLVSMMIAYAAGCARRFSTSIYVIVLAGGVLVFVIYSAHVLPHICFYINKRAPLMPELFGRGIFSTQSSSLRAGEEHNTTSQN</sequence>